<dbReference type="GO" id="GO:0003677">
    <property type="term" value="F:DNA binding"/>
    <property type="evidence" value="ECO:0007669"/>
    <property type="project" value="InterPro"/>
</dbReference>
<accession>A0A0D4CKZ8</accession>
<dbReference type="InterPro" id="IPR010093">
    <property type="entry name" value="SinI_DNA-bd"/>
</dbReference>
<gene>
    <name evidence="2" type="ORF">LBLM1_06765</name>
</gene>
<dbReference type="KEGG" id="lmu:LBLM1_06765"/>
<evidence type="ECO:0000313" key="3">
    <source>
        <dbReference type="Proteomes" id="UP000003645"/>
    </source>
</evidence>
<reference evidence="2 3" key="1">
    <citation type="journal article" date="2012" name="J. Bacteriol.">
        <title>Genome sequence of Lactobacillus mucosae LM1, isolated from piglet feces.</title>
        <authorList>
            <person name="Lee J.H."/>
            <person name="Valeriano V.D."/>
            <person name="Shin Y.R."/>
            <person name="Chae J.P."/>
            <person name="Kim G.B."/>
            <person name="Ham J.S."/>
            <person name="Chun J."/>
            <person name="Kang D.K."/>
        </authorList>
    </citation>
    <scope>NUCLEOTIDE SEQUENCE [LARGE SCALE GENOMIC DNA]</scope>
    <source>
        <strain evidence="2 3">LM1</strain>
    </source>
</reference>
<dbReference type="HOGENOM" id="CLU_200432_0_0_9"/>
<dbReference type="Proteomes" id="UP000003645">
    <property type="component" value="Chromosome"/>
</dbReference>
<dbReference type="STRING" id="1130798.LBLM1_06765"/>
<proteinExistence type="predicted"/>
<sequence>MEQEYFSLTDAAKYLGYGSKHVVYDLIKAGMPVIKVGKTMRVSKTAIDSFMKAHEVVTDEK</sequence>
<dbReference type="OrthoDB" id="2319305at2"/>
<dbReference type="AlphaFoldDB" id="A0A0D4CKZ8"/>
<dbReference type="EMBL" id="CP011013">
    <property type="protein sequence ID" value="AJT50734.1"/>
    <property type="molecule type" value="Genomic_DNA"/>
</dbReference>
<evidence type="ECO:0000313" key="2">
    <source>
        <dbReference type="EMBL" id="AJT50734.1"/>
    </source>
</evidence>
<dbReference type="Pfam" id="PF12728">
    <property type="entry name" value="HTH_17"/>
    <property type="match status" value="1"/>
</dbReference>
<keyword evidence="3" id="KW-1185">Reference proteome</keyword>
<dbReference type="NCBIfam" id="TIGR01764">
    <property type="entry name" value="excise"/>
    <property type="match status" value="1"/>
</dbReference>
<organism evidence="2 3">
    <name type="scientific">Limosilactobacillus mucosae LM1</name>
    <dbReference type="NCBI Taxonomy" id="1130798"/>
    <lineage>
        <taxon>Bacteria</taxon>
        <taxon>Bacillati</taxon>
        <taxon>Bacillota</taxon>
        <taxon>Bacilli</taxon>
        <taxon>Lactobacillales</taxon>
        <taxon>Lactobacillaceae</taxon>
        <taxon>Limosilactobacillus</taxon>
    </lineage>
</organism>
<feature type="domain" description="Helix-turn-helix" evidence="1">
    <location>
        <begin position="5"/>
        <end position="53"/>
    </location>
</feature>
<evidence type="ECO:0000259" key="1">
    <source>
        <dbReference type="Pfam" id="PF12728"/>
    </source>
</evidence>
<dbReference type="RefSeq" id="WP_045025425.1">
    <property type="nucleotide sequence ID" value="NZ_CP011013.1"/>
</dbReference>
<protein>
    <recommendedName>
        <fullName evidence="1">Helix-turn-helix domain-containing protein</fullName>
    </recommendedName>
</protein>
<dbReference type="InterPro" id="IPR041657">
    <property type="entry name" value="HTH_17"/>
</dbReference>
<name>A0A0D4CKZ8_LIMMU</name>